<reference evidence="2 3" key="1">
    <citation type="submission" date="2019-10" db="EMBL/GenBank/DDBJ databases">
        <title>Two novel species isolated from a subtropical stream in China.</title>
        <authorList>
            <person name="Lu H."/>
        </authorList>
    </citation>
    <scope>NUCLEOTIDE SEQUENCE [LARGE SCALE GENOMIC DNA]</scope>
    <source>
        <strain evidence="2 3">FT103W</strain>
    </source>
</reference>
<accession>A0A843SNI1</accession>
<feature type="signal peptide" evidence="1">
    <location>
        <begin position="1"/>
        <end position="23"/>
    </location>
</feature>
<name>A0A843SNI1_9BURK</name>
<organism evidence="2 3">
    <name type="scientific">Rugamonas rivuli</name>
    <dbReference type="NCBI Taxonomy" id="2743358"/>
    <lineage>
        <taxon>Bacteria</taxon>
        <taxon>Pseudomonadati</taxon>
        <taxon>Pseudomonadota</taxon>
        <taxon>Betaproteobacteria</taxon>
        <taxon>Burkholderiales</taxon>
        <taxon>Oxalobacteraceae</taxon>
        <taxon>Telluria group</taxon>
        <taxon>Rugamonas</taxon>
    </lineage>
</organism>
<proteinExistence type="predicted"/>
<evidence type="ECO:0000313" key="2">
    <source>
        <dbReference type="EMBL" id="MQA23570.1"/>
    </source>
</evidence>
<dbReference type="PROSITE" id="PS51257">
    <property type="entry name" value="PROKAR_LIPOPROTEIN"/>
    <property type="match status" value="1"/>
</dbReference>
<dbReference type="AlphaFoldDB" id="A0A843SNI1"/>
<comment type="caution">
    <text evidence="2">The sequence shown here is derived from an EMBL/GenBank/DDBJ whole genome shotgun (WGS) entry which is preliminary data.</text>
</comment>
<keyword evidence="1" id="KW-0732">Signal</keyword>
<keyword evidence="2" id="KW-0808">Transferase</keyword>
<evidence type="ECO:0000256" key="1">
    <source>
        <dbReference type="SAM" id="SignalP"/>
    </source>
</evidence>
<dbReference type="GO" id="GO:0016301">
    <property type="term" value="F:kinase activity"/>
    <property type="evidence" value="ECO:0007669"/>
    <property type="project" value="UniProtKB-KW"/>
</dbReference>
<gene>
    <name evidence="2" type="ORF">GEV01_29015</name>
</gene>
<keyword evidence="3" id="KW-1185">Reference proteome</keyword>
<evidence type="ECO:0000313" key="3">
    <source>
        <dbReference type="Proteomes" id="UP000444318"/>
    </source>
</evidence>
<feature type="chain" id="PRO_5032658287" evidence="1">
    <location>
        <begin position="24"/>
        <end position="350"/>
    </location>
</feature>
<keyword evidence="2" id="KW-0418">Kinase</keyword>
<dbReference type="Proteomes" id="UP000444318">
    <property type="component" value="Unassembled WGS sequence"/>
</dbReference>
<dbReference type="RefSeq" id="WP_152809670.1">
    <property type="nucleotide sequence ID" value="NZ_WHUF01000012.1"/>
</dbReference>
<sequence>MRSVRWQTSALVWMACAAAQVQAQQQSQGDTAPPAVAPLFEQPGVLTPRGKLVLEPSAQFGYSSSNRVVLVGYTIIPALLIGLVDVREIKRNTLTGAVSLRYGLSNRAEVELKLPYVYRTDSTVSRELFTGTGVDKVFETSGKGVGDAELALRYQLNQGAPDRPYYVAGLRVKSRTGTDPFKVVTDCSKRCVGPDATGTGLPLELPTGSGFYAVQPSLTWLYASDPAILFGGISYLYNFKRSNVNRKVLNGEWEPLGTVAPGDVAGFNFGMGLALNDKALISFGYDHSSIARTRQNGVPVPGSVRTQLGTLLMGLSYRLSDKRTINIAVGAGLTRDTPDVQLSIRMPLSL</sequence>
<dbReference type="EMBL" id="WHUF01000012">
    <property type="protein sequence ID" value="MQA23570.1"/>
    <property type="molecule type" value="Genomic_DNA"/>
</dbReference>
<protein>
    <submittedName>
        <fullName evidence="2">Acetate kinase</fullName>
    </submittedName>
</protein>